<dbReference type="InterPro" id="IPR046671">
    <property type="entry name" value="DUF6541"/>
</dbReference>
<evidence type="ECO:0008006" key="5">
    <source>
        <dbReference type="Google" id="ProtNLM"/>
    </source>
</evidence>
<comment type="caution">
    <text evidence="3">The sequence shown here is derived from an EMBL/GenBank/DDBJ whole genome shotgun (WGS) entry which is preliminary data.</text>
</comment>
<accession>A0A929WUC7</accession>
<feature type="transmembrane region" description="Helical" evidence="2">
    <location>
        <begin position="516"/>
        <end position="539"/>
    </location>
</feature>
<proteinExistence type="predicted"/>
<feature type="transmembrane region" description="Helical" evidence="2">
    <location>
        <begin position="67"/>
        <end position="87"/>
    </location>
</feature>
<feature type="transmembrane region" description="Helical" evidence="2">
    <location>
        <begin position="295"/>
        <end position="313"/>
    </location>
</feature>
<evidence type="ECO:0000256" key="2">
    <source>
        <dbReference type="SAM" id="Phobius"/>
    </source>
</evidence>
<evidence type="ECO:0000256" key="1">
    <source>
        <dbReference type="SAM" id="MobiDB-lite"/>
    </source>
</evidence>
<feature type="compositionally biased region" description="Polar residues" evidence="1">
    <location>
        <begin position="752"/>
        <end position="763"/>
    </location>
</feature>
<feature type="transmembrane region" description="Helical" evidence="2">
    <location>
        <begin position="6"/>
        <end position="26"/>
    </location>
</feature>
<evidence type="ECO:0000313" key="3">
    <source>
        <dbReference type="EMBL" id="MBF0966610.1"/>
    </source>
</evidence>
<feature type="transmembrane region" description="Helical" evidence="2">
    <location>
        <begin position="262"/>
        <end position="283"/>
    </location>
</feature>
<dbReference type="AlphaFoldDB" id="A0A929WUC7"/>
<reference evidence="3" key="1">
    <citation type="submission" date="2020-04" db="EMBL/GenBank/DDBJ databases">
        <title>Deep metagenomics examines the oral microbiome during advanced dental caries in children, revealing novel taxa and co-occurrences with host molecules.</title>
        <authorList>
            <person name="Baker J.L."/>
            <person name="Morton J.T."/>
            <person name="Dinis M."/>
            <person name="Alvarez R."/>
            <person name="Tran N.C."/>
            <person name="Knight R."/>
            <person name="Edlund A."/>
        </authorList>
    </citation>
    <scope>NUCLEOTIDE SEQUENCE</scope>
    <source>
        <strain evidence="3">JCVI_30_bin.13</strain>
    </source>
</reference>
<feature type="region of interest" description="Disordered" evidence="1">
    <location>
        <begin position="446"/>
        <end position="465"/>
    </location>
</feature>
<protein>
    <recommendedName>
        <fullName evidence="5">Beta-carotene 15,15'-monooxygenase</fullName>
    </recommendedName>
</protein>
<dbReference type="EMBL" id="JABZGF010000154">
    <property type="protein sequence ID" value="MBF0966610.1"/>
    <property type="molecule type" value="Genomic_DNA"/>
</dbReference>
<dbReference type="Pfam" id="PF20176">
    <property type="entry name" value="DUF6541"/>
    <property type="match status" value="1"/>
</dbReference>
<keyword evidence="2" id="KW-0812">Transmembrane</keyword>
<dbReference type="Proteomes" id="UP000759246">
    <property type="component" value="Unassembled WGS sequence"/>
</dbReference>
<feature type="transmembrane region" description="Helical" evidence="2">
    <location>
        <begin position="475"/>
        <end position="495"/>
    </location>
</feature>
<feature type="transmembrane region" description="Helical" evidence="2">
    <location>
        <begin position="33"/>
        <end position="55"/>
    </location>
</feature>
<organism evidence="3 4">
    <name type="scientific">Actinomyces bouchesdurhonensis</name>
    <dbReference type="NCBI Taxonomy" id="1852361"/>
    <lineage>
        <taxon>Bacteria</taxon>
        <taxon>Bacillati</taxon>
        <taxon>Actinomycetota</taxon>
        <taxon>Actinomycetes</taxon>
        <taxon>Actinomycetales</taxon>
        <taxon>Actinomycetaceae</taxon>
        <taxon>Actinomyces</taxon>
    </lineage>
</organism>
<keyword evidence="2" id="KW-0472">Membrane</keyword>
<name>A0A929WUC7_9ACTO</name>
<sequence length="763" mass="80660">MLAWWMLVPTLLAMTVALVLPGFMWLRAGVRSSLVAIGAAPAFTFGLITILSVLYPALNIEWEPSTVMPVLGLSTLGGAIAWSLSFFRRTNGGFALNGVPLRQAIGVRVPIGGAQAAVRAVTWSAVLGGFLLAAWPLVTGADPANPVQQWDPTFHQNGVHAILYGKDASPFGGLHELYGGRRVYYPTGWHAFVALFARYDSVIQTSNVSSLALMGVWVTGLAALVSVLTASRSALIAAPIIGGTLLNMPADALTMYNQWPNSTGTVLVPGLAAAAIVAGRRFATDLRDGHGVRALARRVPQGIFMVVGCLGLVGAHPSAAFSFLAFLAAPLLASIASFARSALGREGRGQLVAIAWVFLGVTVITVPILALASPKISAMGRYPRSGSGWGEAFSHAFLPYPPFADTPSITQWSLVQLVLLIAGVAATARLTTLLRRPDPLARAAAQAGLAPDTDKGEATTASAQEEAAPMPAWPIVSYLILAFLTGLAYAPNSALRTYLLAPWYKDARRIMGVEDIALTVLMAVGFAAIVHVIHAAWTSSLQRILAERGADSNIEAPRWPVQVGVGALVLVLSGFGALDARYSAVAYVYDPMRLGKPGMATKGELAMVRRMRYTTAPDALVLGDPIAGAAYSETIGGRKAVFPQLSTVNADSASQKVLTQHFRDIHTDPDVCEVVRNLGITHFYEEEDGTYYNFMRSSRNPGLYGVDTTSGFELVDAGGTAKLWKITACGYVTPGGGSQAFADGIRSVQPGAESTESPQSDDE</sequence>
<evidence type="ECO:0000313" key="4">
    <source>
        <dbReference type="Proteomes" id="UP000759246"/>
    </source>
</evidence>
<feature type="region of interest" description="Disordered" evidence="1">
    <location>
        <begin position="744"/>
        <end position="763"/>
    </location>
</feature>
<feature type="transmembrane region" description="Helical" evidence="2">
    <location>
        <begin position="351"/>
        <end position="372"/>
    </location>
</feature>
<feature type="transmembrane region" description="Helical" evidence="2">
    <location>
        <begin position="211"/>
        <end position="242"/>
    </location>
</feature>
<keyword evidence="2" id="KW-1133">Transmembrane helix</keyword>
<feature type="transmembrane region" description="Helical" evidence="2">
    <location>
        <begin position="319"/>
        <end position="339"/>
    </location>
</feature>
<gene>
    <name evidence="3" type="ORF">HXK09_05560</name>
</gene>